<dbReference type="AlphaFoldDB" id="A0A854D5I9"/>
<feature type="transmembrane region" description="Helical" evidence="3">
    <location>
        <begin position="33"/>
        <end position="52"/>
    </location>
</feature>
<protein>
    <recommendedName>
        <fullName evidence="6">DUF4352 domain-containing protein</fullName>
    </recommendedName>
</protein>
<evidence type="ECO:0000313" key="4">
    <source>
        <dbReference type="EMBL" id="OMG36484.1"/>
    </source>
</evidence>
<evidence type="ECO:0000313" key="5">
    <source>
        <dbReference type="Proteomes" id="UP000187035"/>
    </source>
</evidence>
<feature type="transmembrane region" description="Helical" evidence="3">
    <location>
        <begin position="58"/>
        <end position="77"/>
    </location>
</feature>
<evidence type="ECO:0008006" key="6">
    <source>
        <dbReference type="Google" id="ProtNLM"/>
    </source>
</evidence>
<name>A0A854D5I9_ACTNA</name>
<evidence type="ECO:0000256" key="1">
    <source>
        <dbReference type="ARBA" id="ARBA00022729"/>
    </source>
</evidence>
<evidence type="ECO:0000256" key="2">
    <source>
        <dbReference type="SAM" id="MobiDB-lite"/>
    </source>
</evidence>
<reference evidence="4 5" key="1">
    <citation type="submission" date="2016-12" db="EMBL/GenBank/DDBJ databases">
        <title>Genomic comparison of strains in the 'Actinomyces naeslundii' group.</title>
        <authorList>
            <person name="Mughal S.R."/>
            <person name="Do T."/>
            <person name="Gilbert S.C."/>
            <person name="Witherden E.A."/>
            <person name="Didelot X."/>
            <person name="Beighton D."/>
        </authorList>
    </citation>
    <scope>NUCLEOTIDE SEQUENCE [LARGE SCALE GENOMIC DNA]</scope>
    <source>
        <strain evidence="4 5">NCTC 10301</strain>
    </source>
</reference>
<dbReference type="EMBL" id="MSRR01000011">
    <property type="protein sequence ID" value="OMG36484.1"/>
    <property type="molecule type" value="Genomic_DNA"/>
</dbReference>
<dbReference type="GeneID" id="64257357"/>
<feature type="transmembrane region" description="Helical" evidence="3">
    <location>
        <begin position="84"/>
        <end position="108"/>
    </location>
</feature>
<gene>
    <name evidence="4" type="ORF">BKH33_06865</name>
</gene>
<dbReference type="RefSeq" id="WP_003782256.1">
    <property type="nucleotide sequence ID" value="NZ_CP066049.1"/>
</dbReference>
<organism evidence="4 5">
    <name type="scientific">Actinomyces naeslundii</name>
    <dbReference type="NCBI Taxonomy" id="1655"/>
    <lineage>
        <taxon>Bacteria</taxon>
        <taxon>Bacillati</taxon>
        <taxon>Actinomycetota</taxon>
        <taxon>Actinomycetes</taxon>
        <taxon>Actinomycetales</taxon>
        <taxon>Actinomycetaceae</taxon>
        <taxon>Actinomyces</taxon>
    </lineage>
</organism>
<keyword evidence="3" id="KW-0812">Transmembrane</keyword>
<dbReference type="InterPro" id="IPR029050">
    <property type="entry name" value="Immunoprotect_excell_Ig-like"/>
</dbReference>
<feature type="compositionally biased region" description="Low complexity" evidence="2">
    <location>
        <begin position="129"/>
        <end position="146"/>
    </location>
</feature>
<keyword evidence="3" id="KW-1133">Transmembrane helix</keyword>
<proteinExistence type="predicted"/>
<sequence>MSYPPQSNPPQPYPPQGQVPAPMQQAPAPLKKGRNTVGIVALAMAVIGFIFACVPGALIVGWILLPISFIIGLVGLFRKGEALWPAVTAVIVSVVGTIVGVMVFLTVLSNVVDDAVNSAGAVTASVAPGGKSSDAGGSGSADSSQGKTRENPYPLGTEISSKDWKVVINSVTFDANAAVAAANQLNDPPADGKEYVLINYTATYIGNDPAGDTPAFVTVDFVTADGVTIDGADSIAVAPDAIDTLTTLYNGANVSGNVVRAVPSANAQNGVLAVSPGLVADKVFVAVK</sequence>
<feature type="compositionally biased region" description="Pro residues" evidence="2">
    <location>
        <begin position="1"/>
        <end position="17"/>
    </location>
</feature>
<feature type="compositionally biased region" description="Low complexity" evidence="2">
    <location>
        <begin position="18"/>
        <end position="29"/>
    </location>
</feature>
<evidence type="ECO:0000256" key="3">
    <source>
        <dbReference type="SAM" id="Phobius"/>
    </source>
</evidence>
<keyword evidence="1" id="KW-0732">Signal</keyword>
<keyword evidence="3" id="KW-0472">Membrane</keyword>
<dbReference type="Proteomes" id="UP000187035">
    <property type="component" value="Unassembled WGS sequence"/>
</dbReference>
<comment type="caution">
    <text evidence="4">The sequence shown here is derived from an EMBL/GenBank/DDBJ whole genome shotgun (WGS) entry which is preliminary data.</text>
</comment>
<feature type="region of interest" description="Disordered" evidence="2">
    <location>
        <begin position="1"/>
        <end position="29"/>
    </location>
</feature>
<dbReference type="Gene3D" id="2.60.40.1240">
    <property type="match status" value="1"/>
</dbReference>
<feature type="region of interest" description="Disordered" evidence="2">
    <location>
        <begin position="125"/>
        <end position="156"/>
    </location>
</feature>
<accession>A0A854D5I9</accession>